<dbReference type="PROSITE" id="PS50850">
    <property type="entry name" value="MFS"/>
    <property type="match status" value="1"/>
</dbReference>
<feature type="transmembrane region" description="Helical" evidence="6">
    <location>
        <begin position="151"/>
        <end position="171"/>
    </location>
</feature>
<organism evidence="8 9">
    <name type="scientific">Neofusicoccum ribis</name>
    <dbReference type="NCBI Taxonomy" id="45134"/>
    <lineage>
        <taxon>Eukaryota</taxon>
        <taxon>Fungi</taxon>
        <taxon>Dikarya</taxon>
        <taxon>Ascomycota</taxon>
        <taxon>Pezizomycotina</taxon>
        <taxon>Dothideomycetes</taxon>
        <taxon>Dothideomycetes incertae sedis</taxon>
        <taxon>Botryosphaeriales</taxon>
        <taxon>Botryosphaeriaceae</taxon>
        <taxon>Neofusicoccum</taxon>
    </lineage>
</organism>
<dbReference type="PANTHER" id="PTHR48022">
    <property type="entry name" value="PLASTIDIC GLUCOSE TRANSPORTER 4"/>
    <property type="match status" value="1"/>
</dbReference>
<feature type="transmembrane region" description="Helical" evidence="6">
    <location>
        <begin position="316"/>
        <end position="334"/>
    </location>
</feature>
<comment type="similarity">
    <text evidence="2">Belongs to the major facilitator superfamily. Sugar transporter (TC 2.A.1.1) family.</text>
</comment>
<keyword evidence="3 6" id="KW-0812">Transmembrane</keyword>
<keyword evidence="9" id="KW-1185">Reference proteome</keyword>
<evidence type="ECO:0000256" key="6">
    <source>
        <dbReference type="SAM" id="Phobius"/>
    </source>
</evidence>
<evidence type="ECO:0000256" key="1">
    <source>
        <dbReference type="ARBA" id="ARBA00004141"/>
    </source>
</evidence>
<dbReference type="PROSITE" id="PS00216">
    <property type="entry name" value="SUGAR_TRANSPORT_1"/>
    <property type="match status" value="1"/>
</dbReference>
<dbReference type="InterPro" id="IPR050360">
    <property type="entry name" value="MFS_Sugar_Transporters"/>
</dbReference>
<dbReference type="Gene3D" id="1.20.1250.20">
    <property type="entry name" value="MFS general substrate transporter like domains"/>
    <property type="match status" value="1"/>
</dbReference>
<proteinExistence type="inferred from homology"/>
<feature type="transmembrane region" description="Helical" evidence="6">
    <location>
        <begin position="282"/>
        <end position="304"/>
    </location>
</feature>
<keyword evidence="4 6" id="KW-1133">Transmembrane helix</keyword>
<evidence type="ECO:0000256" key="3">
    <source>
        <dbReference type="ARBA" id="ARBA00022692"/>
    </source>
</evidence>
<dbReference type="InterPro" id="IPR005828">
    <property type="entry name" value="MFS_sugar_transport-like"/>
</dbReference>
<feature type="domain" description="Major facilitator superfamily (MFS) profile" evidence="7">
    <location>
        <begin position="1"/>
        <end position="338"/>
    </location>
</feature>
<comment type="caution">
    <text evidence="8">The sequence shown here is derived from an EMBL/GenBank/DDBJ whole genome shotgun (WGS) entry which is preliminary data.</text>
</comment>
<evidence type="ECO:0000313" key="9">
    <source>
        <dbReference type="Proteomes" id="UP001521116"/>
    </source>
</evidence>
<evidence type="ECO:0000256" key="5">
    <source>
        <dbReference type="ARBA" id="ARBA00023136"/>
    </source>
</evidence>
<protein>
    <recommendedName>
        <fullName evidence="7">Major facilitator superfamily (MFS) profile domain-containing protein</fullName>
    </recommendedName>
</protein>
<dbReference type="EMBL" id="JAJVDC020000334">
    <property type="protein sequence ID" value="KAL1615098.1"/>
    <property type="molecule type" value="Genomic_DNA"/>
</dbReference>
<keyword evidence="5 6" id="KW-0472">Membrane</keyword>
<evidence type="ECO:0000313" key="8">
    <source>
        <dbReference type="EMBL" id="KAL1615098.1"/>
    </source>
</evidence>
<dbReference type="InterPro" id="IPR036259">
    <property type="entry name" value="MFS_trans_sf"/>
</dbReference>
<evidence type="ECO:0000256" key="2">
    <source>
        <dbReference type="ARBA" id="ARBA00010992"/>
    </source>
</evidence>
<dbReference type="Pfam" id="PF00083">
    <property type="entry name" value="Sugar_tr"/>
    <property type="match status" value="1"/>
</dbReference>
<gene>
    <name evidence="8" type="ORF">SLS56_011925</name>
</gene>
<dbReference type="Proteomes" id="UP001521116">
    <property type="component" value="Unassembled WGS sequence"/>
</dbReference>
<accession>A0ABR3SA92</accession>
<name>A0ABR3SA92_9PEZI</name>
<sequence length="389" mass="42295">MVSLKQAVTLGMVFTSATLIGYDSGYLNGVLASEDFIQRYGVSEDGRDNCLATSNLSGSKSWRITIAFQLSLALFVFLGAIIVPESPTILLRRGKIDDATRSVLALRNLQPGSTELHNALHEVQAWLTEENSFGKVDVKDCFRGTNLRRTLVGVGMAFMTLATGINFWFGYGVTFFEAAGVKNAYLISLILAITNCVFTAPSIYLIEKIGRRALMIAGGAVMALSEILTAVIHTVAPGSTTSTNMILAGTIMFIAGYASSWGPAGWLLMAEPYSARLRTHSTTLSMIVYWVTTWGVGFVTPYIVDETAANLGVNITYIWFATTIISLIWAYLCVPELAGLSTAEVDILFEEKVPAWRSIAWKKELQIVEGAVSPEDGPCLVIEPSKEIQ</sequence>
<feature type="transmembrane region" description="Helical" evidence="6">
    <location>
        <begin position="213"/>
        <end position="233"/>
    </location>
</feature>
<dbReference type="InterPro" id="IPR020846">
    <property type="entry name" value="MFS_dom"/>
</dbReference>
<comment type="subcellular location">
    <subcellularLocation>
        <location evidence="1">Membrane</location>
        <topology evidence="1">Multi-pass membrane protein</topology>
    </subcellularLocation>
</comment>
<dbReference type="PANTHER" id="PTHR48022:SF17">
    <property type="entry name" value="HEXOSE TRANSPORTER"/>
    <property type="match status" value="1"/>
</dbReference>
<feature type="transmembrane region" description="Helical" evidence="6">
    <location>
        <begin position="183"/>
        <end position="206"/>
    </location>
</feature>
<feature type="transmembrane region" description="Helical" evidence="6">
    <location>
        <begin position="64"/>
        <end position="83"/>
    </location>
</feature>
<feature type="transmembrane region" description="Helical" evidence="6">
    <location>
        <begin position="245"/>
        <end position="270"/>
    </location>
</feature>
<evidence type="ECO:0000256" key="4">
    <source>
        <dbReference type="ARBA" id="ARBA00022989"/>
    </source>
</evidence>
<dbReference type="InterPro" id="IPR005829">
    <property type="entry name" value="Sugar_transporter_CS"/>
</dbReference>
<dbReference type="SUPFAM" id="SSF103473">
    <property type="entry name" value="MFS general substrate transporter"/>
    <property type="match status" value="1"/>
</dbReference>
<evidence type="ECO:0000259" key="7">
    <source>
        <dbReference type="PROSITE" id="PS50850"/>
    </source>
</evidence>
<reference evidence="8 9" key="1">
    <citation type="submission" date="2024-02" db="EMBL/GenBank/DDBJ databases">
        <title>De novo assembly and annotation of 12 fungi associated with fruit tree decline syndrome in Ontario, Canada.</title>
        <authorList>
            <person name="Sulman M."/>
            <person name="Ellouze W."/>
            <person name="Ilyukhin E."/>
        </authorList>
    </citation>
    <scope>NUCLEOTIDE SEQUENCE [LARGE SCALE GENOMIC DNA]</scope>
    <source>
        <strain evidence="8 9">M1-105</strain>
    </source>
</reference>